<dbReference type="InterPro" id="IPR018392">
    <property type="entry name" value="LysM"/>
</dbReference>
<feature type="domain" description="LysM" evidence="3">
    <location>
        <begin position="28"/>
        <end position="72"/>
    </location>
</feature>
<keyword evidence="2" id="KW-0812">Transmembrane</keyword>
<dbReference type="Pfam" id="PF01476">
    <property type="entry name" value="LysM"/>
    <property type="match status" value="1"/>
</dbReference>
<feature type="non-terminal residue" evidence="4">
    <location>
        <position position="185"/>
    </location>
</feature>
<dbReference type="EMBL" id="BTSX01000005">
    <property type="protein sequence ID" value="GMT00584.1"/>
    <property type="molecule type" value="Genomic_DNA"/>
</dbReference>
<keyword evidence="2" id="KW-0472">Membrane</keyword>
<dbReference type="InterPro" id="IPR045030">
    <property type="entry name" value="LYSM1-4"/>
</dbReference>
<keyword evidence="2" id="KW-1133">Transmembrane helix</keyword>
<name>A0AAV5U2C2_9BILA</name>
<dbReference type="Gene3D" id="3.10.350.10">
    <property type="entry name" value="LysM domain"/>
    <property type="match status" value="1"/>
</dbReference>
<feature type="transmembrane region" description="Helical" evidence="2">
    <location>
        <begin position="157"/>
        <end position="178"/>
    </location>
</feature>
<evidence type="ECO:0000256" key="2">
    <source>
        <dbReference type="SAM" id="Phobius"/>
    </source>
</evidence>
<keyword evidence="5" id="KW-1185">Reference proteome</keyword>
<feature type="region of interest" description="Disordered" evidence="1">
    <location>
        <begin position="1"/>
        <end position="24"/>
    </location>
</feature>
<organism evidence="4 5">
    <name type="scientific">Pristionchus entomophagus</name>
    <dbReference type="NCBI Taxonomy" id="358040"/>
    <lineage>
        <taxon>Eukaryota</taxon>
        <taxon>Metazoa</taxon>
        <taxon>Ecdysozoa</taxon>
        <taxon>Nematoda</taxon>
        <taxon>Chromadorea</taxon>
        <taxon>Rhabditida</taxon>
        <taxon>Rhabditina</taxon>
        <taxon>Diplogasteromorpha</taxon>
        <taxon>Diplogasteroidea</taxon>
        <taxon>Neodiplogasteridae</taxon>
        <taxon>Pristionchus</taxon>
    </lineage>
</organism>
<evidence type="ECO:0000313" key="4">
    <source>
        <dbReference type="EMBL" id="GMT00584.1"/>
    </source>
</evidence>
<dbReference type="PANTHER" id="PTHR20932">
    <property type="entry name" value="LYSM AND PUTATIVE PEPTIDOGLYCAN-BINDING DOMAIN-CONTAINING PROTEIN"/>
    <property type="match status" value="1"/>
</dbReference>
<dbReference type="SMART" id="SM00257">
    <property type="entry name" value="LysM"/>
    <property type="match status" value="1"/>
</dbReference>
<dbReference type="PROSITE" id="PS51782">
    <property type="entry name" value="LYSM"/>
    <property type="match status" value="1"/>
</dbReference>
<dbReference type="SUPFAM" id="SSF54106">
    <property type="entry name" value="LysM domain"/>
    <property type="match status" value="1"/>
</dbReference>
<dbReference type="InterPro" id="IPR036779">
    <property type="entry name" value="LysM_dom_sf"/>
</dbReference>
<dbReference type="PANTHER" id="PTHR20932:SF13">
    <property type="entry name" value="LD36653P"/>
    <property type="match status" value="1"/>
</dbReference>
<dbReference type="AlphaFoldDB" id="A0AAV5U2C2"/>
<comment type="caution">
    <text evidence="4">The sequence shown here is derived from an EMBL/GenBank/DDBJ whole genome shotgun (WGS) entry which is preliminary data.</text>
</comment>
<dbReference type="Proteomes" id="UP001432027">
    <property type="component" value="Unassembled WGS sequence"/>
</dbReference>
<accession>A0AAV5U2C2</accession>
<dbReference type="CDD" id="cd00118">
    <property type="entry name" value="LysM"/>
    <property type="match status" value="1"/>
</dbReference>
<gene>
    <name evidence="4" type="ORF">PENTCL1PPCAC_22758</name>
</gene>
<protein>
    <recommendedName>
        <fullName evidence="3">LysM domain-containing protein</fullName>
    </recommendedName>
</protein>
<evidence type="ECO:0000313" key="5">
    <source>
        <dbReference type="Proteomes" id="UP001432027"/>
    </source>
</evidence>
<evidence type="ECO:0000259" key="3">
    <source>
        <dbReference type="PROSITE" id="PS51782"/>
    </source>
</evidence>
<evidence type="ECO:0000256" key="1">
    <source>
        <dbReference type="SAM" id="MobiDB-lite"/>
    </source>
</evidence>
<sequence>MEEPIELMQRGPRRERSAESSASERTFIERKIKPGDTLNKIALQYSVNVAELKRMNNLLSDQDFLARSSIKIPMSRLRHALRLGIESESDEDNGERIVIDEHEKLLNSPRESNVEHLFNKTDATIAQVREALGDDNSSSGSFHFVDAQPPKPTHTPIWLLLLAVVFVFVVLPLFVTVYEETEEIN</sequence>
<reference evidence="4" key="1">
    <citation type="submission" date="2023-10" db="EMBL/GenBank/DDBJ databases">
        <title>Genome assembly of Pristionchus species.</title>
        <authorList>
            <person name="Yoshida K."/>
            <person name="Sommer R.J."/>
        </authorList>
    </citation>
    <scope>NUCLEOTIDE SEQUENCE</scope>
    <source>
        <strain evidence="4">RS0144</strain>
    </source>
</reference>
<proteinExistence type="predicted"/>